<keyword evidence="1" id="KW-1133">Transmembrane helix</keyword>
<keyword evidence="1" id="KW-0812">Transmembrane</keyword>
<feature type="transmembrane region" description="Helical" evidence="1">
    <location>
        <begin position="90"/>
        <end position="111"/>
    </location>
</feature>
<dbReference type="AlphaFoldDB" id="A0A0F7K1V6"/>
<feature type="transmembrane region" description="Helical" evidence="1">
    <location>
        <begin position="48"/>
        <end position="69"/>
    </location>
</feature>
<feature type="transmembrane region" description="Helical" evidence="1">
    <location>
        <begin position="20"/>
        <end position="42"/>
    </location>
</feature>
<name>A0A0F7K1V6_9GAMM</name>
<dbReference type="KEGG" id="seds:AAY24_13155"/>
<keyword evidence="3" id="KW-1185">Reference proteome</keyword>
<proteinExistence type="predicted"/>
<dbReference type="RefSeq" id="WP_046860079.1">
    <property type="nucleotide sequence ID" value="NZ_CP011412.1"/>
</dbReference>
<feature type="transmembrane region" description="Helical" evidence="1">
    <location>
        <begin position="123"/>
        <end position="141"/>
    </location>
</feature>
<dbReference type="Proteomes" id="UP000034410">
    <property type="component" value="Chromosome"/>
</dbReference>
<organism evidence="2 3">
    <name type="scientific">Sedimenticola thiotaurini</name>
    <dbReference type="NCBI Taxonomy" id="1543721"/>
    <lineage>
        <taxon>Bacteria</taxon>
        <taxon>Pseudomonadati</taxon>
        <taxon>Pseudomonadota</taxon>
        <taxon>Gammaproteobacteria</taxon>
        <taxon>Chromatiales</taxon>
        <taxon>Sedimenticolaceae</taxon>
        <taxon>Sedimenticola</taxon>
    </lineage>
</organism>
<dbReference type="EMBL" id="CP011412">
    <property type="protein sequence ID" value="AKH21150.1"/>
    <property type="molecule type" value="Genomic_DNA"/>
</dbReference>
<keyword evidence="1" id="KW-0472">Membrane</keyword>
<sequence length="162" mass="18703">MDNTTQIPLTKIPRKIIKTAFLFIGKSILILFGFLEFISVIWEAFEQSISFLEISSLEMFFFVVFFFLVRRHINAASEYKMPWIKALYLPLRNLGWLFLLFSVPIIFISAQQESVNFISRYENILQFIEYIGVAICTYLAAPVKSKNKGLNNGDDVPAEVSK</sequence>
<evidence type="ECO:0000313" key="3">
    <source>
        <dbReference type="Proteomes" id="UP000034410"/>
    </source>
</evidence>
<evidence type="ECO:0000313" key="2">
    <source>
        <dbReference type="EMBL" id="AKH21150.1"/>
    </source>
</evidence>
<protein>
    <submittedName>
        <fullName evidence="2">Uncharacterized protein</fullName>
    </submittedName>
</protein>
<evidence type="ECO:0000256" key="1">
    <source>
        <dbReference type="SAM" id="Phobius"/>
    </source>
</evidence>
<reference evidence="2 3" key="1">
    <citation type="journal article" date="2015" name="Genome Announc.">
        <title>Complete Genome Sequence of Sedimenticola thiotaurini Strain SIP-G1, a Polyphosphate- and Polyhydroxyalkanoate-Accumulating Sulfur-Oxidizing Gammaproteobacterium Isolated from Salt Marsh Sediments.</title>
        <authorList>
            <person name="Flood B.E."/>
            <person name="Jones D.S."/>
            <person name="Bailey J.V."/>
        </authorList>
    </citation>
    <scope>NUCLEOTIDE SEQUENCE [LARGE SCALE GENOMIC DNA]</scope>
    <source>
        <strain evidence="2 3">SIP-G1</strain>
    </source>
</reference>
<accession>A0A0F7K1V6</accession>
<gene>
    <name evidence="2" type="ORF">AAY24_13155</name>
</gene>